<dbReference type="PANTHER" id="PTHR12565:SF340">
    <property type="entry name" value="TRANSCRIPTION FACTOR BEE 3"/>
    <property type="match status" value="1"/>
</dbReference>
<dbReference type="OrthoDB" id="690068at2759"/>
<dbReference type="SMART" id="SM00353">
    <property type="entry name" value="HLH"/>
    <property type="match status" value="1"/>
</dbReference>
<evidence type="ECO:0000256" key="5">
    <source>
        <dbReference type="SAM" id="MobiDB-lite"/>
    </source>
</evidence>
<evidence type="ECO:0000256" key="3">
    <source>
        <dbReference type="ARBA" id="ARBA00023163"/>
    </source>
</evidence>
<name>A0A9J5WB67_SOLCO</name>
<evidence type="ECO:0000313" key="8">
    <source>
        <dbReference type="Proteomes" id="UP000824120"/>
    </source>
</evidence>
<dbReference type="GO" id="GO:0003700">
    <property type="term" value="F:DNA-binding transcription factor activity"/>
    <property type="evidence" value="ECO:0007669"/>
    <property type="project" value="TreeGrafter"/>
</dbReference>
<keyword evidence="3" id="KW-0804">Transcription</keyword>
<dbReference type="InterPro" id="IPR036638">
    <property type="entry name" value="HLH_DNA-bd_sf"/>
</dbReference>
<dbReference type="PROSITE" id="PS50888">
    <property type="entry name" value="BHLH"/>
    <property type="match status" value="1"/>
</dbReference>
<feature type="compositionally biased region" description="Basic and acidic residues" evidence="5">
    <location>
        <begin position="125"/>
        <end position="136"/>
    </location>
</feature>
<sequence length="305" mass="34824">MAFHYFNPDMQIIIPQFSLLNTDTNLNFHNQFPEQNYLNTTSLEMSNFNFHKHSDEHIFNQTPEFPIRLIENFQQDMFNLSVPARNDINERKKRKTIETPESSSAYSSPAVSSRRKTSKGRGKRVKSDDNEEEKLRQVVHVRAKRGQATDSHSLAERVRRGKINERLRCLQGIVPGCYKAAPTLTRCLGFEPIFGRESFPPNGALHSVNPDISMGMSVMLDEIINYVQSLQNQVEFLSMKLSAASTYSDFNSETDILETMQRAKAYEAHMMQKLKKEGCEGVGSNQVGPLIDHTFGCYPKLSYNT</sequence>
<feature type="compositionally biased region" description="Low complexity" evidence="5">
    <location>
        <begin position="102"/>
        <end position="112"/>
    </location>
</feature>
<evidence type="ECO:0000259" key="6">
    <source>
        <dbReference type="PROSITE" id="PS50888"/>
    </source>
</evidence>
<proteinExistence type="predicted"/>
<dbReference type="EMBL" id="JACXVP010000012">
    <property type="protein sequence ID" value="KAG5572320.1"/>
    <property type="molecule type" value="Genomic_DNA"/>
</dbReference>
<dbReference type="GO" id="GO:0005634">
    <property type="term" value="C:nucleus"/>
    <property type="evidence" value="ECO:0007669"/>
    <property type="project" value="UniProtKB-SubCell"/>
</dbReference>
<keyword evidence="2" id="KW-0805">Transcription regulation</keyword>
<feature type="domain" description="BHLH" evidence="6">
    <location>
        <begin position="147"/>
        <end position="230"/>
    </location>
</feature>
<evidence type="ECO:0000313" key="7">
    <source>
        <dbReference type="EMBL" id="KAG5572320.1"/>
    </source>
</evidence>
<dbReference type="SUPFAM" id="SSF47459">
    <property type="entry name" value="HLH, helix-loop-helix DNA-binding domain"/>
    <property type="match status" value="1"/>
</dbReference>
<dbReference type="AlphaFoldDB" id="A0A9J5WB67"/>
<feature type="compositionally biased region" description="Basic residues" evidence="5">
    <location>
        <begin position="113"/>
        <end position="124"/>
    </location>
</feature>
<keyword evidence="4" id="KW-0539">Nucleus</keyword>
<dbReference type="PANTHER" id="PTHR12565">
    <property type="entry name" value="STEROL REGULATORY ELEMENT-BINDING PROTEIN"/>
    <property type="match status" value="1"/>
</dbReference>
<evidence type="ECO:0000256" key="2">
    <source>
        <dbReference type="ARBA" id="ARBA00023015"/>
    </source>
</evidence>
<evidence type="ECO:0000256" key="4">
    <source>
        <dbReference type="ARBA" id="ARBA00023242"/>
    </source>
</evidence>
<reference evidence="7 8" key="1">
    <citation type="submission" date="2020-09" db="EMBL/GenBank/DDBJ databases">
        <title>De no assembly of potato wild relative species, Solanum commersonii.</title>
        <authorList>
            <person name="Cho K."/>
        </authorList>
    </citation>
    <scope>NUCLEOTIDE SEQUENCE [LARGE SCALE GENOMIC DNA]</scope>
    <source>
        <strain evidence="7">LZ3.2</strain>
        <tissue evidence="7">Leaf</tissue>
    </source>
</reference>
<dbReference type="Gene3D" id="4.10.280.10">
    <property type="entry name" value="Helix-loop-helix DNA-binding domain"/>
    <property type="match status" value="1"/>
</dbReference>
<dbReference type="InterPro" id="IPR024097">
    <property type="entry name" value="bHLH_ZIP_TF"/>
</dbReference>
<feature type="region of interest" description="Disordered" evidence="5">
    <location>
        <begin position="89"/>
        <end position="136"/>
    </location>
</feature>
<organism evidence="7 8">
    <name type="scientific">Solanum commersonii</name>
    <name type="common">Commerson's wild potato</name>
    <name type="synonym">Commerson's nightshade</name>
    <dbReference type="NCBI Taxonomy" id="4109"/>
    <lineage>
        <taxon>Eukaryota</taxon>
        <taxon>Viridiplantae</taxon>
        <taxon>Streptophyta</taxon>
        <taxon>Embryophyta</taxon>
        <taxon>Tracheophyta</taxon>
        <taxon>Spermatophyta</taxon>
        <taxon>Magnoliopsida</taxon>
        <taxon>eudicotyledons</taxon>
        <taxon>Gunneridae</taxon>
        <taxon>Pentapetalae</taxon>
        <taxon>asterids</taxon>
        <taxon>lamiids</taxon>
        <taxon>Solanales</taxon>
        <taxon>Solanaceae</taxon>
        <taxon>Solanoideae</taxon>
        <taxon>Solaneae</taxon>
        <taxon>Solanum</taxon>
    </lineage>
</organism>
<protein>
    <recommendedName>
        <fullName evidence="6">BHLH domain-containing protein</fullName>
    </recommendedName>
</protein>
<evidence type="ECO:0000256" key="1">
    <source>
        <dbReference type="ARBA" id="ARBA00004123"/>
    </source>
</evidence>
<dbReference type="Proteomes" id="UP000824120">
    <property type="component" value="Chromosome 12"/>
</dbReference>
<dbReference type="GO" id="GO:0046983">
    <property type="term" value="F:protein dimerization activity"/>
    <property type="evidence" value="ECO:0007669"/>
    <property type="project" value="InterPro"/>
</dbReference>
<dbReference type="InterPro" id="IPR011598">
    <property type="entry name" value="bHLH_dom"/>
</dbReference>
<keyword evidence="8" id="KW-1185">Reference proteome</keyword>
<comment type="caution">
    <text evidence="7">The sequence shown here is derived from an EMBL/GenBank/DDBJ whole genome shotgun (WGS) entry which is preliminary data.</text>
</comment>
<accession>A0A9J5WB67</accession>
<gene>
    <name evidence="7" type="ORF">H5410_062086</name>
</gene>
<comment type="subcellular location">
    <subcellularLocation>
        <location evidence="1">Nucleus</location>
    </subcellularLocation>
</comment>